<dbReference type="EMBL" id="AP011801">
    <property type="protein sequence ID" value="BAL58467.1"/>
    <property type="molecule type" value="Genomic_DNA"/>
</dbReference>
<gene>
    <name evidence="2" type="ORF">HGMM_OP2C017</name>
</gene>
<name>H5SQV0_ACEAU</name>
<keyword evidence="1" id="KW-0732">Signal</keyword>
<protein>
    <submittedName>
        <fullName evidence="2">Hypothetical conserved protein</fullName>
    </submittedName>
</protein>
<feature type="chain" id="PRO_5003597524" evidence="1">
    <location>
        <begin position="28"/>
        <end position="236"/>
    </location>
</feature>
<evidence type="ECO:0000313" key="2">
    <source>
        <dbReference type="EMBL" id="BAL58467.1"/>
    </source>
</evidence>
<dbReference type="AlphaFoldDB" id="H5SQV0"/>
<feature type="signal peptide" evidence="1">
    <location>
        <begin position="1"/>
        <end position="27"/>
    </location>
</feature>
<organism evidence="2">
    <name type="scientific">Acetithermum autotrophicum</name>
    <dbReference type="NCBI Taxonomy" id="1446466"/>
    <lineage>
        <taxon>Bacteria</taxon>
        <taxon>Candidatus Bipolaricaulota</taxon>
        <taxon>Candidatus Acetithermum</taxon>
    </lineage>
</organism>
<reference evidence="2" key="1">
    <citation type="journal article" date="2005" name="Environ. Microbiol.">
        <title>Genetic and functional properties of uncultivated thermophilic crenarchaeotes from a subsurface gold mine as revealed by analysis of genome fragments.</title>
        <authorList>
            <person name="Nunoura T."/>
            <person name="Hirayama H."/>
            <person name="Takami H."/>
            <person name="Oida H."/>
            <person name="Nishi S."/>
            <person name="Shimamura S."/>
            <person name="Suzuki Y."/>
            <person name="Inagaki F."/>
            <person name="Takai K."/>
            <person name="Nealson K.H."/>
            <person name="Horikoshi K."/>
        </authorList>
    </citation>
    <scope>NUCLEOTIDE SEQUENCE</scope>
</reference>
<accession>H5SQV0</accession>
<evidence type="ECO:0000256" key="1">
    <source>
        <dbReference type="SAM" id="SignalP"/>
    </source>
</evidence>
<proteinExistence type="predicted"/>
<sequence length="236" mass="25327">MKKMTRWTIGLGLALVLAGALHTAAWAQMGPPGGPGPQAGPGAQAGPMMGCQPLWNLGFPRTLDPLTIDQAVEATQKYLTFAGRGNPDLVPAKVIDFTNHFQVTVKEQSTGANAFNVVIDKLATGAVCWEPGANVLWNTKYHPGQGPGPMHGPPFGPAPTTQMTVTAERAKELAQKFLNVFLPGTTVDTEVDTFYGFYDLFVLKDGKIVGELSVDGRLGSVWYHTWHGPFVALKKL</sequence>
<reference evidence="2" key="2">
    <citation type="journal article" date="2012" name="PLoS ONE">
        <title>A Deeply Branching Thermophilic Bacterium with an Ancient Acetyl-CoA Pathway Dominates a Subsurface Ecosystem.</title>
        <authorList>
            <person name="Takami H."/>
            <person name="Noguchi H."/>
            <person name="Takaki Y."/>
            <person name="Uchiyama I."/>
            <person name="Toyoda A."/>
            <person name="Nishi S."/>
            <person name="Chee G.-J."/>
            <person name="Arai W."/>
            <person name="Nunoura T."/>
            <person name="Itoh T."/>
            <person name="Hattori M."/>
            <person name="Takai K."/>
        </authorList>
    </citation>
    <scope>NUCLEOTIDE SEQUENCE</scope>
</reference>